<dbReference type="GeneID" id="63802234"/>
<gene>
    <name evidence="1" type="ORF">DL89DRAFT_258172</name>
</gene>
<comment type="caution">
    <text evidence="1">The sequence shown here is derived from an EMBL/GenBank/DDBJ whole genome shotgun (WGS) entry which is preliminary data.</text>
</comment>
<proteinExistence type="predicted"/>
<protein>
    <submittedName>
        <fullName evidence="1">Uncharacterized protein</fullName>
    </submittedName>
</protein>
<dbReference type="EMBL" id="MCFD01000008">
    <property type="protein sequence ID" value="ORX69093.1"/>
    <property type="molecule type" value="Genomic_DNA"/>
</dbReference>
<evidence type="ECO:0000313" key="2">
    <source>
        <dbReference type="Proteomes" id="UP000193922"/>
    </source>
</evidence>
<reference evidence="1 2" key="1">
    <citation type="submission" date="2016-07" db="EMBL/GenBank/DDBJ databases">
        <title>Pervasive Adenine N6-methylation of Active Genes in Fungi.</title>
        <authorList>
            <consortium name="DOE Joint Genome Institute"/>
            <person name="Mondo S.J."/>
            <person name="Dannebaum R.O."/>
            <person name="Kuo R.C."/>
            <person name="Labutti K."/>
            <person name="Haridas S."/>
            <person name="Kuo A."/>
            <person name="Salamov A."/>
            <person name="Ahrendt S.R."/>
            <person name="Lipzen A."/>
            <person name="Sullivan W."/>
            <person name="Andreopoulos W.B."/>
            <person name="Clum A."/>
            <person name="Lindquist E."/>
            <person name="Daum C."/>
            <person name="Ramamoorthy G.K."/>
            <person name="Gryganskyi A."/>
            <person name="Culley D."/>
            <person name="Magnuson J.K."/>
            <person name="James T.Y."/>
            <person name="O'Malley M.A."/>
            <person name="Stajich J.E."/>
            <person name="Spatafora J.W."/>
            <person name="Visel A."/>
            <person name="Grigoriev I.V."/>
        </authorList>
    </citation>
    <scope>NUCLEOTIDE SEQUENCE [LARGE SCALE GENOMIC DNA]</scope>
    <source>
        <strain evidence="1 2">ATCC 12442</strain>
    </source>
</reference>
<keyword evidence="2" id="KW-1185">Reference proteome</keyword>
<dbReference type="AlphaFoldDB" id="A0A1Y1W6C3"/>
<organism evidence="1 2">
    <name type="scientific">Linderina pennispora</name>
    <dbReference type="NCBI Taxonomy" id="61395"/>
    <lineage>
        <taxon>Eukaryota</taxon>
        <taxon>Fungi</taxon>
        <taxon>Fungi incertae sedis</taxon>
        <taxon>Zoopagomycota</taxon>
        <taxon>Kickxellomycotina</taxon>
        <taxon>Kickxellomycetes</taxon>
        <taxon>Kickxellales</taxon>
        <taxon>Kickxellaceae</taxon>
        <taxon>Linderina</taxon>
    </lineage>
</organism>
<dbReference type="RefSeq" id="XP_040742825.1">
    <property type="nucleotide sequence ID" value="XM_040885586.1"/>
</dbReference>
<dbReference type="Proteomes" id="UP000193922">
    <property type="component" value="Unassembled WGS sequence"/>
</dbReference>
<accession>A0A1Y1W6C3</accession>
<name>A0A1Y1W6C3_9FUNG</name>
<sequence length="173" mass="19525">MPMPIFPNVAERVLGFYRSDTPILANQSTEIDSFIERIRQLFLNAQGSSFTIYSGHWADQAGMFRNLTADEDIAPQGGFSTGIQWVHFKKFYTFLPENLESLFSYTYPKLASLSPNTLCGFDTRAFVEDGAKNLTSLMLYLAEPMVKSPRGREHPRLACVCIQSPKFSGCVQY</sequence>
<evidence type="ECO:0000313" key="1">
    <source>
        <dbReference type="EMBL" id="ORX69093.1"/>
    </source>
</evidence>